<accession>A0A8X6YJE1</accession>
<dbReference type="OrthoDB" id="6431639at2759"/>
<dbReference type="Gene3D" id="1.10.287.20">
    <property type="entry name" value="Ubiquinol-cytochrome C reductase hinge domain"/>
    <property type="match status" value="1"/>
</dbReference>
<gene>
    <name evidence="1" type="ORF">TNIN_65121</name>
</gene>
<dbReference type="Proteomes" id="UP000886998">
    <property type="component" value="Unassembled WGS sequence"/>
</dbReference>
<comment type="caution">
    <text evidence="1">The sequence shown here is derived from an EMBL/GenBank/DDBJ whole genome shotgun (WGS) entry which is preliminary data.</text>
</comment>
<reference evidence="1" key="1">
    <citation type="submission" date="2020-08" db="EMBL/GenBank/DDBJ databases">
        <title>Multicomponent nature underlies the extraordinary mechanical properties of spider dragline silk.</title>
        <authorList>
            <person name="Kono N."/>
            <person name="Nakamura H."/>
            <person name="Mori M."/>
            <person name="Yoshida Y."/>
            <person name="Ohtoshi R."/>
            <person name="Malay A.D."/>
            <person name="Moran D.A.P."/>
            <person name="Tomita M."/>
            <person name="Numata K."/>
            <person name="Arakawa K."/>
        </authorList>
    </citation>
    <scope>NUCLEOTIDE SEQUENCE</scope>
</reference>
<sequence>MADSPLTDSSHHSSDSENYFVLPSSEITMAAEKMKVHAAEQPPEEEEEDLVDPMDEIREKCVEKHCSNFLEKLNECNDRKYLRLLSKNSSLKYS</sequence>
<name>A0A8X6YJE1_9ARAC</name>
<dbReference type="EMBL" id="BMAV01018364">
    <property type="protein sequence ID" value="GFY70664.1"/>
    <property type="molecule type" value="Genomic_DNA"/>
</dbReference>
<protein>
    <submittedName>
        <fullName evidence="1">Uncharacterized protein</fullName>
    </submittedName>
</protein>
<dbReference type="InterPro" id="IPR036811">
    <property type="entry name" value="Ubol_cytC_Rdtase_hinge_dom_sf"/>
</dbReference>
<organism evidence="1 2">
    <name type="scientific">Trichonephila inaurata madagascariensis</name>
    <dbReference type="NCBI Taxonomy" id="2747483"/>
    <lineage>
        <taxon>Eukaryota</taxon>
        <taxon>Metazoa</taxon>
        <taxon>Ecdysozoa</taxon>
        <taxon>Arthropoda</taxon>
        <taxon>Chelicerata</taxon>
        <taxon>Arachnida</taxon>
        <taxon>Araneae</taxon>
        <taxon>Araneomorphae</taxon>
        <taxon>Entelegynae</taxon>
        <taxon>Araneoidea</taxon>
        <taxon>Nephilidae</taxon>
        <taxon>Trichonephila</taxon>
        <taxon>Trichonephila inaurata</taxon>
    </lineage>
</organism>
<proteinExistence type="predicted"/>
<dbReference type="SUPFAM" id="SSF81531">
    <property type="entry name" value="Non-heme 11 kDa protein of cytochrome bc1 complex (Ubiquinol-cytochrome c reductase)"/>
    <property type="match status" value="1"/>
</dbReference>
<dbReference type="AlphaFoldDB" id="A0A8X6YJE1"/>
<evidence type="ECO:0000313" key="2">
    <source>
        <dbReference type="Proteomes" id="UP000886998"/>
    </source>
</evidence>
<evidence type="ECO:0000313" key="1">
    <source>
        <dbReference type="EMBL" id="GFY70664.1"/>
    </source>
</evidence>
<keyword evidence="2" id="KW-1185">Reference proteome</keyword>